<dbReference type="Proteomes" id="UP000246702">
    <property type="component" value="Unassembled WGS sequence"/>
</dbReference>
<proteinExistence type="predicted"/>
<dbReference type="AlphaFoldDB" id="A0A317V8A0"/>
<dbReference type="RefSeq" id="XP_025462437.1">
    <property type="nucleotide sequence ID" value="XM_025616021.1"/>
</dbReference>
<dbReference type="SUPFAM" id="SSF51735">
    <property type="entry name" value="NAD(P)-binding Rossmann-fold domains"/>
    <property type="match status" value="1"/>
</dbReference>
<dbReference type="OrthoDB" id="5840532at2759"/>
<evidence type="ECO:0008006" key="3">
    <source>
        <dbReference type="Google" id="ProtNLM"/>
    </source>
</evidence>
<dbReference type="STRING" id="1450535.A0A317V8A0"/>
<dbReference type="EMBL" id="MSFK01000041">
    <property type="protein sequence ID" value="PWY69609.1"/>
    <property type="molecule type" value="Genomic_DNA"/>
</dbReference>
<gene>
    <name evidence="1" type="ORF">BO94DRAFT_590394</name>
</gene>
<reference evidence="1 2" key="1">
    <citation type="submission" date="2016-12" db="EMBL/GenBank/DDBJ databases">
        <title>The genomes of Aspergillus section Nigri reveals drivers in fungal speciation.</title>
        <authorList>
            <consortium name="DOE Joint Genome Institute"/>
            <person name="Vesth T.C."/>
            <person name="Nybo J."/>
            <person name="Theobald S."/>
            <person name="Brandl J."/>
            <person name="Frisvad J.C."/>
            <person name="Nielsen K.F."/>
            <person name="Lyhne E.K."/>
            <person name="Kogle M.E."/>
            <person name="Kuo A."/>
            <person name="Riley R."/>
            <person name="Clum A."/>
            <person name="Nolan M."/>
            <person name="Lipzen A."/>
            <person name="Salamov A."/>
            <person name="Henrissat B."/>
            <person name="Wiebenga A."/>
            <person name="De Vries R.P."/>
            <person name="Grigoriev I.V."/>
            <person name="Mortensen U.H."/>
            <person name="Andersen M.R."/>
            <person name="Baker S.E."/>
        </authorList>
    </citation>
    <scope>NUCLEOTIDE SEQUENCE [LARGE SCALE GENOMIC DNA]</scope>
    <source>
        <strain evidence="1 2">CBS 115572</strain>
    </source>
</reference>
<dbReference type="GeneID" id="37118164"/>
<name>A0A317V8A0_9EURO</name>
<keyword evidence="2" id="KW-1185">Reference proteome</keyword>
<accession>A0A317V8A0</accession>
<sequence>MQHVLLFFADKDADITKSSAEYQATTFIVNVMDEQWLQDIIDFVVKDSGRIYYVVKEQECTINARGMMLCCLAEAAVMGKQSPSCTGTRDIDRGAIINITSSDSFAGVPVKATHNIPKHACLAVTKTTGTLDRTEVD</sequence>
<dbReference type="InterPro" id="IPR036291">
    <property type="entry name" value="NAD(P)-bd_dom_sf"/>
</dbReference>
<protein>
    <recommendedName>
        <fullName evidence="3">NAD(P)-binding protein</fullName>
    </recommendedName>
</protein>
<evidence type="ECO:0000313" key="1">
    <source>
        <dbReference type="EMBL" id="PWY69609.1"/>
    </source>
</evidence>
<evidence type="ECO:0000313" key="2">
    <source>
        <dbReference type="Proteomes" id="UP000246702"/>
    </source>
</evidence>
<organism evidence="1 2">
    <name type="scientific">Aspergillus sclerotioniger CBS 115572</name>
    <dbReference type="NCBI Taxonomy" id="1450535"/>
    <lineage>
        <taxon>Eukaryota</taxon>
        <taxon>Fungi</taxon>
        <taxon>Dikarya</taxon>
        <taxon>Ascomycota</taxon>
        <taxon>Pezizomycotina</taxon>
        <taxon>Eurotiomycetes</taxon>
        <taxon>Eurotiomycetidae</taxon>
        <taxon>Eurotiales</taxon>
        <taxon>Aspergillaceae</taxon>
        <taxon>Aspergillus</taxon>
        <taxon>Aspergillus subgen. Circumdati</taxon>
    </lineage>
</organism>
<comment type="caution">
    <text evidence="1">The sequence shown here is derived from an EMBL/GenBank/DDBJ whole genome shotgun (WGS) entry which is preliminary data.</text>
</comment>